<feature type="domain" description="Peptidase M28" evidence="3">
    <location>
        <begin position="312"/>
        <end position="515"/>
    </location>
</feature>
<dbReference type="InterPro" id="IPR045175">
    <property type="entry name" value="M28_fam"/>
</dbReference>
<comment type="caution">
    <text evidence="4">The sequence shown here is derived from an EMBL/GenBank/DDBJ whole genome shotgun (WGS) entry which is preliminary data.</text>
</comment>
<dbReference type="SUPFAM" id="SSF53187">
    <property type="entry name" value="Zn-dependent exopeptidases"/>
    <property type="match status" value="1"/>
</dbReference>
<dbReference type="EMBL" id="BMHT01000003">
    <property type="protein sequence ID" value="GGF10525.1"/>
    <property type="molecule type" value="Genomic_DNA"/>
</dbReference>
<protein>
    <submittedName>
        <fullName evidence="4">Aminopeptidase</fullName>
    </submittedName>
</protein>
<evidence type="ECO:0000313" key="4">
    <source>
        <dbReference type="EMBL" id="GGF10525.1"/>
    </source>
</evidence>
<dbReference type="SUPFAM" id="SSF52025">
    <property type="entry name" value="PA domain"/>
    <property type="match status" value="1"/>
</dbReference>
<feature type="signal peptide" evidence="1">
    <location>
        <begin position="1"/>
        <end position="29"/>
    </location>
</feature>
<keyword evidence="5" id="KW-1185">Reference proteome</keyword>
<feature type="chain" id="PRO_5047087842" evidence="1">
    <location>
        <begin position="30"/>
        <end position="558"/>
    </location>
</feature>
<dbReference type="InterPro" id="IPR046450">
    <property type="entry name" value="PA_dom_sf"/>
</dbReference>
<dbReference type="Pfam" id="PF04389">
    <property type="entry name" value="Peptidase_M28"/>
    <property type="match status" value="1"/>
</dbReference>
<sequence length="558" mass="60042">MPIKKNSAMKINALAALVSGVLATQAALAQTQSAFTVPQPVEQALAQVQPNDIKAHIQYLADDKLQGRLPGTPGYQMAVDYVTEQLKKLGAQPAGEKGTYVQKVRLRRAFTAPGATLSVQAKQGQAPALTYGQDFMFYPNPEETQVSVQAPLVFAGYGISTPELGYDDYAGLDAKGKVVVIVRGAPKKFSSTVALYNEDLLTIMQTAARHGAVGVMVASTKPNVRLVTQPKGVISVLGPNGKVAVSRSFATKQIRMLGAVNAATLQNLFVGAAADTGRVLASLRTDKPMSQPLAGNLTAQFRSTYKDVDSYNVVGKIPGSDPKLKDEYVVHSAHLDHLGISTPVEGDSLYNGAHDNASGVASVLEIGKVYSRLKEKPKRSVLLVLVTGEEMGLMGSGYFAKYPTVPKAQIVADVNTDMPTIIAPLLSVVALGGENSSLQTQVTNAAGHLGLTVEPDPEPDQNRFIRSDQYSFVAQGIPALHIKYGNKTPDGQNNLSQTVQQWRAKYYHKPQDDINGMFDFEAGKKYVQLNFLIGYQIAQNPVRPTWNPGNFFGQKKVQ</sequence>
<dbReference type="InterPro" id="IPR007484">
    <property type="entry name" value="Peptidase_M28"/>
</dbReference>
<feature type="domain" description="PA" evidence="2">
    <location>
        <begin position="148"/>
        <end position="228"/>
    </location>
</feature>
<dbReference type="GO" id="GO:0004177">
    <property type="term" value="F:aminopeptidase activity"/>
    <property type="evidence" value="ECO:0007669"/>
    <property type="project" value="UniProtKB-KW"/>
</dbReference>
<dbReference type="PANTHER" id="PTHR12147">
    <property type="entry name" value="METALLOPEPTIDASE M28 FAMILY MEMBER"/>
    <property type="match status" value="1"/>
</dbReference>
<dbReference type="Proteomes" id="UP000632273">
    <property type="component" value="Unassembled WGS sequence"/>
</dbReference>
<dbReference type="Gene3D" id="3.50.30.30">
    <property type="match status" value="1"/>
</dbReference>
<accession>A0ABQ1U4X5</accession>
<reference evidence="5" key="1">
    <citation type="journal article" date="2019" name="Int. J. Syst. Evol. Microbiol.">
        <title>The Global Catalogue of Microorganisms (GCM) 10K type strain sequencing project: providing services to taxonomists for standard genome sequencing and annotation.</title>
        <authorList>
            <consortium name="The Broad Institute Genomics Platform"/>
            <consortium name="The Broad Institute Genome Sequencing Center for Infectious Disease"/>
            <person name="Wu L."/>
            <person name="Ma J."/>
        </authorList>
    </citation>
    <scope>NUCLEOTIDE SEQUENCE [LARGE SCALE GENOMIC DNA]</scope>
    <source>
        <strain evidence="5">CGMCC 1.15197</strain>
    </source>
</reference>
<dbReference type="Pfam" id="PF02225">
    <property type="entry name" value="PA"/>
    <property type="match status" value="1"/>
</dbReference>
<keyword evidence="4" id="KW-0031">Aminopeptidase</keyword>
<evidence type="ECO:0000259" key="2">
    <source>
        <dbReference type="Pfam" id="PF02225"/>
    </source>
</evidence>
<dbReference type="PANTHER" id="PTHR12147:SF26">
    <property type="entry name" value="PEPTIDASE M28 DOMAIN-CONTAINING PROTEIN"/>
    <property type="match status" value="1"/>
</dbReference>
<evidence type="ECO:0000256" key="1">
    <source>
        <dbReference type="SAM" id="SignalP"/>
    </source>
</evidence>
<name>A0ABQ1U4X5_9BACT</name>
<evidence type="ECO:0000313" key="5">
    <source>
        <dbReference type="Proteomes" id="UP000632273"/>
    </source>
</evidence>
<evidence type="ECO:0000259" key="3">
    <source>
        <dbReference type="Pfam" id="PF04389"/>
    </source>
</evidence>
<dbReference type="InterPro" id="IPR003137">
    <property type="entry name" value="PA_domain"/>
</dbReference>
<keyword evidence="4" id="KW-0645">Protease</keyword>
<proteinExistence type="predicted"/>
<gene>
    <name evidence="4" type="ORF">GCM10011383_22120</name>
</gene>
<organism evidence="4 5">
    <name type="scientific">Hymenobacter cavernae</name>
    <dbReference type="NCBI Taxonomy" id="2044852"/>
    <lineage>
        <taxon>Bacteria</taxon>
        <taxon>Pseudomonadati</taxon>
        <taxon>Bacteroidota</taxon>
        <taxon>Cytophagia</taxon>
        <taxon>Cytophagales</taxon>
        <taxon>Hymenobacteraceae</taxon>
        <taxon>Hymenobacter</taxon>
    </lineage>
</organism>
<keyword evidence="1" id="KW-0732">Signal</keyword>
<dbReference type="Gene3D" id="3.40.630.10">
    <property type="entry name" value="Zn peptidases"/>
    <property type="match status" value="2"/>
</dbReference>
<keyword evidence="4" id="KW-0378">Hydrolase</keyword>